<gene>
    <name evidence="4" type="ORF">IP90_01440</name>
</gene>
<organism evidence="4 5">
    <name type="scientific">Luteimonas cucumeris</name>
    <dbReference type="NCBI Taxonomy" id="985012"/>
    <lineage>
        <taxon>Bacteria</taxon>
        <taxon>Pseudomonadati</taxon>
        <taxon>Pseudomonadota</taxon>
        <taxon>Gammaproteobacteria</taxon>
        <taxon>Lysobacterales</taxon>
        <taxon>Lysobacteraceae</taxon>
        <taxon>Luteimonas</taxon>
    </lineage>
</organism>
<dbReference type="InterPro" id="IPR050832">
    <property type="entry name" value="Bact_Acetyltransf"/>
</dbReference>
<keyword evidence="5" id="KW-1185">Reference proteome</keyword>
<dbReference type="PANTHER" id="PTHR43877:SF2">
    <property type="entry name" value="AMINOALKYLPHOSPHONATE N-ACETYLTRANSFERASE-RELATED"/>
    <property type="match status" value="1"/>
</dbReference>
<sequence length="186" mass="20027">MNSSTVWAGVPTSHMPETSSVFKIRPIEPRDDLAVAGIIRSVMPEFGAIGDGFAINDPEVDWMSRAYGAARSSYFVIEHAGAIQGGGGIAPLEGGDDDTCELRKMYFLPSLRGLGAGAALMARCLDSARGFGFRHCYLETLAGMDAARRLYERSGFRRIDGPLGATGHGGCNTFYLLDLQVKSPFR</sequence>
<dbReference type="Proteomes" id="UP000315167">
    <property type="component" value="Unassembled WGS sequence"/>
</dbReference>
<feature type="domain" description="N-acetyltransferase" evidence="3">
    <location>
        <begin position="22"/>
        <end position="180"/>
    </location>
</feature>
<evidence type="ECO:0000259" key="3">
    <source>
        <dbReference type="PROSITE" id="PS51186"/>
    </source>
</evidence>
<evidence type="ECO:0000256" key="2">
    <source>
        <dbReference type="ARBA" id="ARBA00023315"/>
    </source>
</evidence>
<evidence type="ECO:0000313" key="4">
    <source>
        <dbReference type="EMBL" id="TWI03626.1"/>
    </source>
</evidence>
<name>A0A562L7X4_9GAMM</name>
<proteinExistence type="predicted"/>
<dbReference type="AlphaFoldDB" id="A0A562L7X4"/>
<dbReference type="PROSITE" id="PS51186">
    <property type="entry name" value="GNAT"/>
    <property type="match status" value="1"/>
</dbReference>
<dbReference type="SUPFAM" id="SSF55729">
    <property type="entry name" value="Acyl-CoA N-acyltransferases (Nat)"/>
    <property type="match status" value="1"/>
</dbReference>
<dbReference type="InterPro" id="IPR000182">
    <property type="entry name" value="GNAT_dom"/>
</dbReference>
<protein>
    <submittedName>
        <fullName evidence="4">Putative acetyltransferase</fullName>
    </submittedName>
</protein>
<reference evidence="4 5" key="1">
    <citation type="journal article" date="2015" name="Stand. Genomic Sci.">
        <title>Genomic Encyclopedia of Bacterial and Archaeal Type Strains, Phase III: the genomes of soil and plant-associated and newly described type strains.</title>
        <authorList>
            <person name="Whitman W.B."/>
            <person name="Woyke T."/>
            <person name="Klenk H.P."/>
            <person name="Zhou Y."/>
            <person name="Lilburn T.G."/>
            <person name="Beck B.J."/>
            <person name="De Vos P."/>
            <person name="Vandamme P."/>
            <person name="Eisen J.A."/>
            <person name="Garrity G."/>
            <person name="Hugenholtz P."/>
            <person name="Kyrpides N.C."/>
        </authorList>
    </citation>
    <scope>NUCLEOTIDE SEQUENCE [LARGE SCALE GENOMIC DNA]</scope>
    <source>
        <strain evidence="4 5">CGMCC 1.10821</strain>
    </source>
</reference>
<dbReference type="CDD" id="cd04301">
    <property type="entry name" value="NAT_SF"/>
    <property type="match status" value="1"/>
</dbReference>
<dbReference type="Gene3D" id="3.40.630.30">
    <property type="match status" value="1"/>
</dbReference>
<dbReference type="InterPro" id="IPR016181">
    <property type="entry name" value="Acyl_CoA_acyltransferase"/>
</dbReference>
<comment type="caution">
    <text evidence="4">The sequence shown here is derived from an EMBL/GenBank/DDBJ whole genome shotgun (WGS) entry which is preliminary data.</text>
</comment>
<dbReference type="PANTHER" id="PTHR43877">
    <property type="entry name" value="AMINOALKYLPHOSPHONATE N-ACETYLTRANSFERASE-RELATED-RELATED"/>
    <property type="match status" value="1"/>
</dbReference>
<accession>A0A562L7X4</accession>
<dbReference type="Pfam" id="PF00583">
    <property type="entry name" value="Acetyltransf_1"/>
    <property type="match status" value="1"/>
</dbReference>
<keyword evidence="2" id="KW-0012">Acyltransferase</keyword>
<keyword evidence="1 4" id="KW-0808">Transferase</keyword>
<evidence type="ECO:0000313" key="5">
    <source>
        <dbReference type="Proteomes" id="UP000315167"/>
    </source>
</evidence>
<dbReference type="GO" id="GO:0016747">
    <property type="term" value="F:acyltransferase activity, transferring groups other than amino-acyl groups"/>
    <property type="evidence" value="ECO:0007669"/>
    <property type="project" value="InterPro"/>
</dbReference>
<evidence type="ECO:0000256" key="1">
    <source>
        <dbReference type="ARBA" id="ARBA00022679"/>
    </source>
</evidence>
<dbReference type="EMBL" id="VLKN01000003">
    <property type="protein sequence ID" value="TWI03626.1"/>
    <property type="molecule type" value="Genomic_DNA"/>
</dbReference>